<reference evidence="6 7" key="1">
    <citation type="submission" date="2018-05" db="EMBL/GenBank/DDBJ databases">
        <title>Marinifilum breve JC075T sp. nov., a marine bacterium isolated from Yongle Blue Hole in the South China Sea.</title>
        <authorList>
            <person name="Fu T."/>
        </authorList>
    </citation>
    <scope>NUCLEOTIDE SEQUENCE [LARGE SCALE GENOMIC DNA]</scope>
    <source>
        <strain evidence="6 7">JC075</strain>
    </source>
</reference>
<dbReference type="InterPro" id="IPR050700">
    <property type="entry name" value="YIM1/Zinc_Alcohol_DH_Fams"/>
</dbReference>
<evidence type="ECO:0000313" key="6">
    <source>
        <dbReference type="EMBL" id="PXY01831.1"/>
    </source>
</evidence>
<dbReference type="Gene3D" id="3.90.180.10">
    <property type="entry name" value="Medium-chain alcohol dehydrogenases, catalytic domain"/>
    <property type="match status" value="1"/>
</dbReference>
<evidence type="ECO:0000256" key="4">
    <source>
        <dbReference type="RuleBase" id="RU364000"/>
    </source>
</evidence>
<organism evidence="6 7">
    <name type="scientific">Marinifilum breve</name>
    <dbReference type="NCBI Taxonomy" id="2184082"/>
    <lineage>
        <taxon>Bacteria</taxon>
        <taxon>Pseudomonadati</taxon>
        <taxon>Bacteroidota</taxon>
        <taxon>Bacteroidia</taxon>
        <taxon>Marinilabiliales</taxon>
        <taxon>Marinifilaceae</taxon>
    </lineage>
</organism>
<dbReference type="NCBIfam" id="TIGR02817">
    <property type="entry name" value="adh_fam_1"/>
    <property type="match status" value="1"/>
</dbReference>
<evidence type="ECO:0000256" key="1">
    <source>
        <dbReference type="ARBA" id="ARBA00022723"/>
    </source>
</evidence>
<dbReference type="GO" id="GO:0016491">
    <property type="term" value="F:oxidoreductase activity"/>
    <property type="evidence" value="ECO:0007669"/>
    <property type="project" value="UniProtKB-KW"/>
</dbReference>
<dbReference type="PANTHER" id="PTHR11695:SF294">
    <property type="entry name" value="RETICULON-4-INTERACTING PROTEIN 1, MITOCHONDRIAL"/>
    <property type="match status" value="1"/>
</dbReference>
<dbReference type="EMBL" id="QFLI01000002">
    <property type="protein sequence ID" value="PXY01831.1"/>
    <property type="molecule type" value="Genomic_DNA"/>
</dbReference>
<dbReference type="PANTHER" id="PTHR11695">
    <property type="entry name" value="ALCOHOL DEHYDROGENASE RELATED"/>
    <property type="match status" value="1"/>
</dbReference>
<dbReference type="RefSeq" id="WP_110359468.1">
    <property type="nucleotide sequence ID" value="NZ_QFLI01000002.1"/>
</dbReference>
<accession>A0A2V3ZZV8</accession>
<feature type="domain" description="Enoyl reductase (ER)" evidence="5">
    <location>
        <begin position="13"/>
        <end position="335"/>
    </location>
</feature>
<dbReference type="Proteomes" id="UP000248079">
    <property type="component" value="Unassembled WGS sequence"/>
</dbReference>
<dbReference type="InterPro" id="IPR002364">
    <property type="entry name" value="Quin_OxRdtase/zeta-crystal_CS"/>
</dbReference>
<dbReference type="SUPFAM" id="SSF50129">
    <property type="entry name" value="GroES-like"/>
    <property type="match status" value="1"/>
</dbReference>
<dbReference type="InterPro" id="IPR013154">
    <property type="entry name" value="ADH-like_N"/>
</dbReference>
<dbReference type="InterPro" id="IPR036291">
    <property type="entry name" value="NAD(P)-bd_dom_sf"/>
</dbReference>
<comment type="similarity">
    <text evidence="4">Belongs to the zinc-containing alcohol dehydrogenase family. Quinone oxidoreductase subfamily.</text>
</comment>
<evidence type="ECO:0000259" key="5">
    <source>
        <dbReference type="SMART" id="SM00829"/>
    </source>
</evidence>
<dbReference type="OrthoDB" id="9787435at2"/>
<dbReference type="InterPro" id="IPR014182">
    <property type="entry name" value="ADH_Zn_typ-1"/>
</dbReference>
<dbReference type="SUPFAM" id="SSF51735">
    <property type="entry name" value="NAD(P)-binding Rossmann-fold domains"/>
    <property type="match status" value="1"/>
</dbReference>
<dbReference type="Pfam" id="PF13602">
    <property type="entry name" value="ADH_zinc_N_2"/>
    <property type="match status" value="1"/>
</dbReference>
<keyword evidence="3 4" id="KW-0560">Oxidoreductase</keyword>
<dbReference type="CDD" id="cd08252">
    <property type="entry name" value="AL_MDR"/>
    <property type="match status" value="1"/>
</dbReference>
<dbReference type="PROSITE" id="PS01162">
    <property type="entry name" value="QOR_ZETA_CRYSTAL"/>
    <property type="match status" value="1"/>
</dbReference>
<evidence type="ECO:0000313" key="7">
    <source>
        <dbReference type="Proteomes" id="UP000248079"/>
    </source>
</evidence>
<dbReference type="InterPro" id="IPR011032">
    <property type="entry name" value="GroES-like_sf"/>
</dbReference>
<dbReference type="Pfam" id="PF08240">
    <property type="entry name" value="ADH_N"/>
    <property type="match status" value="1"/>
</dbReference>
<dbReference type="GO" id="GO:0008270">
    <property type="term" value="F:zinc ion binding"/>
    <property type="evidence" value="ECO:0007669"/>
    <property type="project" value="InterPro"/>
</dbReference>
<name>A0A2V3ZZV8_9BACT</name>
<evidence type="ECO:0000256" key="2">
    <source>
        <dbReference type="ARBA" id="ARBA00022833"/>
    </source>
</evidence>
<dbReference type="Gene3D" id="3.40.50.720">
    <property type="entry name" value="NAD(P)-binding Rossmann-like Domain"/>
    <property type="match status" value="1"/>
</dbReference>
<comment type="caution">
    <text evidence="6">The sequence shown here is derived from an EMBL/GenBank/DDBJ whole genome shotgun (WGS) entry which is preliminary data.</text>
</comment>
<sequence length="344" mass="38255">MKAIGFKKSLPISEADSLIELDLVQPIPTANDILVKIEAISVNPVDYKVRQNTNLLQPHDQPKILGWDAAGTVVAVGDKVDHFKLGDRVFYAGDITRQGSYAEFQLVDENLVGHLPESIPFLEAAAMPMTSLTAWEALFEKMKLDQEDTCSKSILIIGGAGGVGSVAIQLVKQMTGLHLITTASRLESKKWCKNMGADLVVDHRNLVGEMQQAGHEHVDFILNCVNTDDYWEIMSKLIRPEGHICCIAESKWALDLNMIRMKSVTLSWEYVFTKAIYITEGQSVQRNILNQLAGLMESKKIKSTLNCVYKKFCVETLKEVHRKIESGSSIGKTVIDFININSCT</sequence>
<keyword evidence="2 4" id="KW-0862">Zinc</keyword>
<proteinExistence type="inferred from homology"/>
<gene>
    <name evidence="6" type="ORF">DF185_04055</name>
</gene>
<evidence type="ECO:0000256" key="3">
    <source>
        <dbReference type="ARBA" id="ARBA00023002"/>
    </source>
</evidence>
<dbReference type="SMART" id="SM00829">
    <property type="entry name" value="PKS_ER"/>
    <property type="match status" value="1"/>
</dbReference>
<protein>
    <recommendedName>
        <fullName evidence="4">Zinc-type alcohol dehydrogenase-like protein</fullName>
    </recommendedName>
</protein>
<keyword evidence="1 4" id="KW-0479">Metal-binding</keyword>
<keyword evidence="7" id="KW-1185">Reference proteome</keyword>
<dbReference type="InterPro" id="IPR020843">
    <property type="entry name" value="ER"/>
</dbReference>
<dbReference type="AlphaFoldDB" id="A0A2V3ZZV8"/>